<proteinExistence type="predicted"/>
<comment type="caution">
    <text evidence="2">The sequence shown here is derived from an EMBL/GenBank/DDBJ whole genome shotgun (WGS) entry which is preliminary data.</text>
</comment>
<protein>
    <recommendedName>
        <fullName evidence="4">Outer membrane protein beta-barrel domain-containing protein</fullName>
    </recommendedName>
</protein>
<evidence type="ECO:0000313" key="2">
    <source>
        <dbReference type="EMBL" id="MDP4530114.1"/>
    </source>
</evidence>
<dbReference type="EMBL" id="JAUZVY010000006">
    <property type="protein sequence ID" value="MDP4530114.1"/>
    <property type="molecule type" value="Genomic_DNA"/>
</dbReference>
<gene>
    <name evidence="2" type="ORF">Q3O59_13885</name>
</gene>
<keyword evidence="1" id="KW-0732">Signal</keyword>
<sequence length="176" mass="18831">MMQKITISVLAFCVLGAAQAEEVKNFSVSAVSAATVLSYKGGADDDFSGFGASFFFTIHDDGSKQWAGRASYAYMSHDNFSSVRLHATDFSAVWGSNLNRVGFKWGIGGGLFNDKVSGPARSFTFNGLQLTGGLGYNWDSVSLALWMNLRPGSAYKGDGFKAESAANVGLELGFRF</sequence>
<organism evidence="2 3">
    <name type="scientific">Alkalimonas delamerensis</name>
    <dbReference type="NCBI Taxonomy" id="265981"/>
    <lineage>
        <taxon>Bacteria</taxon>
        <taxon>Pseudomonadati</taxon>
        <taxon>Pseudomonadota</taxon>
        <taxon>Gammaproteobacteria</taxon>
        <taxon>Alkalimonas</taxon>
    </lineage>
</organism>
<dbReference type="RefSeq" id="WP_305946154.1">
    <property type="nucleotide sequence ID" value="NZ_JAUZVY010000006.1"/>
</dbReference>
<keyword evidence="3" id="KW-1185">Reference proteome</keyword>
<feature type="chain" id="PRO_5045998887" description="Outer membrane protein beta-barrel domain-containing protein" evidence="1">
    <location>
        <begin position="21"/>
        <end position="176"/>
    </location>
</feature>
<evidence type="ECO:0000313" key="3">
    <source>
        <dbReference type="Proteomes" id="UP001236258"/>
    </source>
</evidence>
<evidence type="ECO:0008006" key="4">
    <source>
        <dbReference type="Google" id="ProtNLM"/>
    </source>
</evidence>
<accession>A0ABT9GT12</accession>
<feature type="signal peptide" evidence="1">
    <location>
        <begin position="1"/>
        <end position="20"/>
    </location>
</feature>
<dbReference type="Proteomes" id="UP001236258">
    <property type="component" value="Unassembled WGS sequence"/>
</dbReference>
<reference evidence="2 3" key="1">
    <citation type="submission" date="2023-08" db="EMBL/GenBank/DDBJ databases">
        <authorList>
            <person name="Joshi A."/>
            <person name="Thite S."/>
        </authorList>
    </citation>
    <scope>NUCLEOTIDE SEQUENCE [LARGE SCALE GENOMIC DNA]</scope>
    <source>
        <strain evidence="2 3">1E1</strain>
    </source>
</reference>
<name>A0ABT9GT12_9GAMM</name>
<evidence type="ECO:0000256" key="1">
    <source>
        <dbReference type="SAM" id="SignalP"/>
    </source>
</evidence>